<proteinExistence type="inferred from homology"/>
<evidence type="ECO:0000256" key="6">
    <source>
        <dbReference type="ARBA" id="ARBA00023136"/>
    </source>
</evidence>
<comment type="subcellular location">
    <subcellularLocation>
        <location evidence="1">Cell outer membrane</location>
        <topology evidence="1">Multi-pass membrane protein</topology>
    </subcellularLocation>
</comment>
<dbReference type="InterPro" id="IPR005017">
    <property type="entry name" value="OMPP1/FadL/TodX"/>
</dbReference>
<name>A0ABQ5YHX7_9NEIS</name>
<keyword evidence="7" id="KW-0998">Cell outer membrane</keyword>
<reference evidence="10" key="1">
    <citation type="journal article" date="2019" name="Int. J. Syst. Evol. Microbiol.">
        <title>The Global Catalogue of Microorganisms (GCM) 10K type strain sequencing project: providing services to taxonomists for standard genome sequencing and annotation.</title>
        <authorList>
            <consortium name="The Broad Institute Genomics Platform"/>
            <consortium name="The Broad Institute Genome Sequencing Center for Infectious Disease"/>
            <person name="Wu L."/>
            <person name="Ma J."/>
        </authorList>
    </citation>
    <scope>NUCLEOTIDE SEQUENCE [LARGE SCALE GENOMIC DNA]</scope>
    <source>
        <strain evidence="10">NBRC 110044</strain>
    </source>
</reference>
<keyword evidence="10" id="KW-1185">Reference proteome</keyword>
<keyword evidence="3" id="KW-1134">Transmembrane beta strand</keyword>
<keyword evidence="6" id="KW-0472">Membrane</keyword>
<feature type="signal peptide" evidence="8">
    <location>
        <begin position="1"/>
        <end position="21"/>
    </location>
</feature>
<dbReference type="PANTHER" id="PTHR35093">
    <property type="entry name" value="OUTER MEMBRANE PROTEIN NMB0088-RELATED"/>
    <property type="match status" value="1"/>
</dbReference>
<accession>A0ABQ5YHX7</accession>
<organism evidence="9 10">
    <name type="scientific">Chitinimonas prasina</name>
    <dbReference type="NCBI Taxonomy" id="1434937"/>
    <lineage>
        <taxon>Bacteria</taxon>
        <taxon>Pseudomonadati</taxon>
        <taxon>Pseudomonadota</taxon>
        <taxon>Betaproteobacteria</taxon>
        <taxon>Neisseriales</taxon>
        <taxon>Chitinibacteraceae</taxon>
        <taxon>Chitinimonas</taxon>
    </lineage>
</organism>
<comment type="caution">
    <text evidence="9">The sequence shown here is derived from an EMBL/GenBank/DDBJ whole genome shotgun (WGS) entry which is preliminary data.</text>
</comment>
<evidence type="ECO:0000256" key="8">
    <source>
        <dbReference type="SAM" id="SignalP"/>
    </source>
</evidence>
<keyword evidence="5 8" id="KW-0732">Signal</keyword>
<comment type="similarity">
    <text evidence="2">Belongs to the OmpP1/FadL family.</text>
</comment>
<evidence type="ECO:0000313" key="10">
    <source>
        <dbReference type="Proteomes" id="UP001156706"/>
    </source>
</evidence>
<dbReference type="Gene3D" id="2.40.160.60">
    <property type="entry name" value="Outer membrane protein transport protein (OMPP1/FadL/TodX)"/>
    <property type="match status" value="1"/>
</dbReference>
<evidence type="ECO:0000313" key="9">
    <source>
        <dbReference type="EMBL" id="GLR12539.1"/>
    </source>
</evidence>
<evidence type="ECO:0000256" key="2">
    <source>
        <dbReference type="ARBA" id="ARBA00008163"/>
    </source>
</evidence>
<feature type="chain" id="PRO_5045237867" evidence="8">
    <location>
        <begin position="22"/>
        <end position="471"/>
    </location>
</feature>
<protein>
    <submittedName>
        <fullName evidence="9">Fatty acid transporter</fullName>
    </submittedName>
</protein>
<evidence type="ECO:0000256" key="1">
    <source>
        <dbReference type="ARBA" id="ARBA00004571"/>
    </source>
</evidence>
<dbReference type="Proteomes" id="UP001156706">
    <property type="component" value="Unassembled WGS sequence"/>
</dbReference>
<sequence>MKQQQTLATLVALALLPAAQASGFALDEQGAAGMGNAWAGAAAVTDDASAVFHNPAALIRVQGPQLVAAGNYLDFSARFHATGSDTWLVDRATGTVGTSSMLGTPTGEIRPVGGSGGSDAGRGGVVPGFFYAQPLSHDLVLGVGVYAPFGSETRFDANWAGRYTAIDTVLTGLNISPSLAWRISPRLSLGLGLNATLVDAEASKALDFRYEASIAEMALGQAIPVIDGKATLKGDGWGWGANLGLLYQLEGGGSLAASFRSSMTPKAKGDYRVDIPPLYSELAAGLGLSLESEIQSATAKVKLPWRLQLAADLPLNQTWSLQADLTRTGWKRFDELRAVISNTPDQVQVQNWRDTTRLGLGTTWRQSDSMDWKFGLAWDQTPVRSAHWRHPSTPDADRLWLTTGLSWRPSKAGKLDVGLAYVRMDDAAVDYTDTAYNRADYPFFAAEQKFRVRGSFDLSLWSLGLQYRHSW</sequence>
<gene>
    <name evidence="9" type="ORF">GCM10007907_13290</name>
</gene>
<evidence type="ECO:0000256" key="5">
    <source>
        <dbReference type="ARBA" id="ARBA00022729"/>
    </source>
</evidence>
<dbReference type="Pfam" id="PF03349">
    <property type="entry name" value="Toluene_X"/>
    <property type="match status" value="1"/>
</dbReference>
<evidence type="ECO:0000256" key="3">
    <source>
        <dbReference type="ARBA" id="ARBA00022452"/>
    </source>
</evidence>
<dbReference type="PANTHER" id="PTHR35093:SF3">
    <property type="entry name" value="LONG-CHAIN FATTY ACID TRANSPORT PROTEIN"/>
    <property type="match status" value="1"/>
</dbReference>
<evidence type="ECO:0000256" key="4">
    <source>
        <dbReference type="ARBA" id="ARBA00022692"/>
    </source>
</evidence>
<dbReference type="SUPFAM" id="SSF56935">
    <property type="entry name" value="Porins"/>
    <property type="match status" value="1"/>
</dbReference>
<dbReference type="RefSeq" id="WP_284195659.1">
    <property type="nucleotide sequence ID" value="NZ_BSOG01000001.1"/>
</dbReference>
<keyword evidence="4" id="KW-0812">Transmembrane</keyword>
<dbReference type="EMBL" id="BSOG01000001">
    <property type="protein sequence ID" value="GLR12539.1"/>
    <property type="molecule type" value="Genomic_DNA"/>
</dbReference>
<evidence type="ECO:0000256" key="7">
    <source>
        <dbReference type="ARBA" id="ARBA00023237"/>
    </source>
</evidence>